<keyword evidence="3" id="KW-1185">Reference proteome</keyword>
<name>A0A9Q1QXM3_9SOLA</name>
<reference evidence="3" key="1">
    <citation type="journal article" date="2023" name="Proc. Natl. Acad. Sci. U.S.A.">
        <title>Genomic and structural basis for evolution of tropane alkaloid biosynthesis.</title>
        <authorList>
            <person name="Wanga Y.-J."/>
            <person name="Taina T."/>
            <person name="Yua J.-Y."/>
            <person name="Lia J."/>
            <person name="Xua B."/>
            <person name="Chenc J."/>
            <person name="D'Auriad J.C."/>
            <person name="Huanga J.-P."/>
            <person name="Huanga S.-X."/>
        </authorList>
    </citation>
    <scope>NUCLEOTIDE SEQUENCE [LARGE SCALE GENOMIC DNA]</scope>
    <source>
        <strain evidence="3">cv. KIB-2019</strain>
    </source>
</reference>
<evidence type="ECO:0000256" key="1">
    <source>
        <dbReference type="SAM" id="MobiDB-lite"/>
    </source>
</evidence>
<feature type="compositionally biased region" description="Polar residues" evidence="1">
    <location>
        <begin position="97"/>
        <end position="132"/>
    </location>
</feature>
<comment type="caution">
    <text evidence="2">The sequence shown here is derived from an EMBL/GenBank/DDBJ whole genome shotgun (WGS) entry which is preliminary data.</text>
</comment>
<dbReference type="Proteomes" id="UP001152561">
    <property type="component" value="Unassembled WGS sequence"/>
</dbReference>
<accession>A0A9Q1QXM3</accession>
<gene>
    <name evidence="2" type="ORF">K7X08_016025</name>
</gene>
<organism evidence="2 3">
    <name type="scientific">Anisodus acutangulus</name>
    <dbReference type="NCBI Taxonomy" id="402998"/>
    <lineage>
        <taxon>Eukaryota</taxon>
        <taxon>Viridiplantae</taxon>
        <taxon>Streptophyta</taxon>
        <taxon>Embryophyta</taxon>
        <taxon>Tracheophyta</taxon>
        <taxon>Spermatophyta</taxon>
        <taxon>Magnoliopsida</taxon>
        <taxon>eudicotyledons</taxon>
        <taxon>Gunneridae</taxon>
        <taxon>Pentapetalae</taxon>
        <taxon>asterids</taxon>
        <taxon>lamiids</taxon>
        <taxon>Solanales</taxon>
        <taxon>Solanaceae</taxon>
        <taxon>Solanoideae</taxon>
        <taxon>Hyoscyameae</taxon>
        <taxon>Anisodus</taxon>
    </lineage>
</organism>
<evidence type="ECO:0000313" key="2">
    <source>
        <dbReference type="EMBL" id="KAJ8533136.1"/>
    </source>
</evidence>
<protein>
    <submittedName>
        <fullName evidence="2">Uncharacterized protein</fullName>
    </submittedName>
</protein>
<dbReference type="AlphaFoldDB" id="A0A9Q1QXM3"/>
<feature type="region of interest" description="Disordered" evidence="1">
    <location>
        <begin position="88"/>
        <end position="132"/>
    </location>
</feature>
<proteinExistence type="predicted"/>
<sequence length="194" mass="21788">MVPTNQSCQEIPLNTFATNTCTNGVERRLWSEQEEESVEEEEIVGDKIVDQVLSSNSITSSQDINAMFDKVVEEEDGTTSSHAVIEAAKKHGKPPHVTQTSLRNQSSAKKQTKGVKQTQSNGKANTQKTQQYTMKGDLVHAHAREMEDATNTESEAKALLEAAKYFLSQYVYSFILETYSMPMKKILDREWKPP</sequence>
<dbReference type="EMBL" id="JAJAGQ010000020">
    <property type="protein sequence ID" value="KAJ8533136.1"/>
    <property type="molecule type" value="Genomic_DNA"/>
</dbReference>
<evidence type="ECO:0000313" key="3">
    <source>
        <dbReference type="Proteomes" id="UP001152561"/>
    </source>
</evidence>